<dbReference type="EMBL" id="CAJNOQ010015995">
    <property type="protein sequence ID" value="CAF1372531.1"/>
    <property type="molecule type" value="Genomic_DNA"/>
</dbReference>
<dbReference type="OrthoDB" id="10016361at2759"/>
<dbReference type="InterPro" id="IPR023213">
    <property type="entry name" value="CAT-like_dom_sf"/>
</dbReference>
<dbReference type="InterPro" id="IPR052058">
    <property type="entry name" value="Alcohol_O-acetyltransferase"/>
</dbReference>
<evidence type="ECO:0000313" key="2">
    <source>
        <dbReference type="EMBL" id="CAF4260289.1"/>
    </source>
</evidence>
<dbReference type="PANTHER" id="PTHR28037">
    <property type="entry name" value="ALCOHOL O-ACETYLTRANSFERASE 1-RELATED"/>
    <property type="match status" value="1"/>
</dbReference>
<evidence type="ECO:0000313" key="3">
    <source>
        <dbReference type="Proteomes" id="UP000663829"/>
    </source>
</evidence>
<dbReference type="SUPFAM" id="SSF52777">
    <property type="entry name" value="CoA-dependent acyltransferases"/>
    <property type="match status" value="1"/>
</dbReference>
<dbReference type="Proteomes" id="UP000663829">
    <property type="component" value="Unassembled WGS sequence"/>
</dbReference>
<dbReference type="PANTHER" id="PTHR28037:SF1">
    <property type="entry name" value="ALCOHOL O-ACETYLTRANSFERASE 1-RELATED"/>
    <property type="match status" value="1"/>
</dbReference>
<dbReference type="Gene3D" id="3.30.559.10">
    <property type="entry name" value="Chloramphenicol acetyltransferase-like domain"/>
    <property type="match status" value="1"/>
</dbReference>
<name>A0A815J2Q1_9BILA</name>
<sequence length="195" mass="22914">MESFRVQLSRELVGFEKLFCLYGNWVTIAHVAHLSGDASLLLNNADHVIRQLLKRHPRLRSRVRIHRDQVDSLNQTCLFETLEYDNVFTSIDVLKHFYEIRHTHDVNEWKKLTEEECNRNPYDPTLSLIFPVFRFLFVLNTHDHHEFQLILFSNHCATDGESGYIIINDFLSLAKSPVDQEPSSENTSENDICRR</sequence>
<dbReference type="EMBL" id="CAJOBC010076484">
    <property type="protein sequence ID" value="CAF4260289.1"/>
    <property type="molecule type" value="Genomic_DNA"/>
</dbReference>
<gene>
    <name evidence="1" type="ORF">GPM918_LOCUS31928</name>
    <name evidence="2" type="ORF">SRO942_LOCUS32582</name>
</gene>
<keyword evidence="3" id="KW-1185">Reference proteome</keyword>
<comment type="caution">
    <text evidence="1">The sequence shown here is derived from an EMBL/GenBank/DDBJ whole genome shotgun (WGS) entry which is preliminary data.</text>
</comment>
<proteinExistence type="predicted"/>
<dbReference type="AlphaFoldDB" id="A0A815J2Q1"/>
<organism evidence="1 3">
    <name type="scientific">Didymodactylos carnosus</name>
    <dbReference type="NCBI Taxonomy" id="1234261"/>
    <lineage>
        <taxon>Eukaryota</taxon>
        <taxon>Metazoa</taxon>
        <taxon>Spiralia</taxon>
        <taxon>Gnathifera</taxon>
        <taxon>Rotifera</taxon>
        <taxon>Eurotatoria</taxon>
        <taxon>Bdelloidea</taxon>
        <taxon>Philodinida</taxon>
        <taxon>Philodinidae</taxon>
        <taxon>Didymodactylos</taxon>
    </lineage>
</organism>
<accession>A0A815J2Q1</accession>
<evidence type="ECO:0008006" key="4">
    <source>
        <dbReference type="Google" id="ProtNLM"/>
    </source>
</evidence>
<reference evidence="1" key="1">
    <citation type="submission" date="2021-02" db="EMBL/GenBank/DDBJ databases">
        <authorList>
            <person name="Nowell W R."/>
        </authorList>
    </citation>
    <scope>NUCLEOTIDE SEQUENCE</scope>
</reference>
<dbReference type="Proteomes" id="UP000681722">
    <property type="component" value="Unassembled WGS sequence"/>
</dbReference>
<evidence type="ECO:0000313" key="1">
    <source>
        <dbReference type="EMBL" id="CAF1372531.1"/>
    </source>
</evidence>
<protein>
    <recommendedName>
        <fullName evidence="4">Condensation domain-containing protein</fullName>
    </recommendedName>
</protein>